<reference evidence="2 3" key="1">
    <citation type="submission" date="2016-10" db="EMBL/GenBank/DDBJ databases">
        <authorList>
            <person name="Varghese N."/>
        </authorList>
    </citation>
    <scope>NUCLEOTIDE SEQUENCE [LARGE SCALE GENOMIC DNA]</scope>
</reference>
<accession>A0A1Y6LRL6</accession>
<dbReference type="AlphaFoldDB" id="A0A1Y6LRL6"/>
<evidence type="ECO:0000313" key="3">
    <source>
        <dbReference type="Proteomes" id="UP000215453"/>
    </source>
</evidence>
<dbReference type="EMBL" id="LT882683">
    <property type="protein sequence ID" value="SMY27013.1"/>
    <property type="molecule type" value="Genomic_DNA"/>
</dbReference>
<evidence type="ECO:0000313" key="2">
    <source>
        <dbReference type="EMBL" id="SMY27013.1"/>
    </source>
</evidence>
<organism evidence="2 3">
    <name type="scientific">Zymoseptoria tritici ST99CH_1A5</name>
    <dbReference type="NCBI Taxonomy" id="1276529"/>
    <lineage>
        <taxon>Eukaryota</taxon>
        <taxon>Fungi</taxon>
        <taxon>Dikarya</taxon>
        <taxon>Ascomycota</taxon>
        <taxon>Pezizomycotina</taxon>
        <taxon>Dothideomycetes</taxon>
        <taxon>Dothideomycetidae</taxon>
        <taxon>Mycosphaerellales</taxon>
        <taxon>Mycosphaerellaceae</taxon>
        <taxon>Zymoseptoria</taxon>
    </lineage>
</organism>
<sequence length="71" mass="8003">MVAATRMVHASTQREESSAAQVLLSVALHSELSSSPCQRCPRIDQKRGSPNPRQHLRSRPRAFGEFWICLE</sequence>
<gene>
    <name evidence="2" type="ORF">ZT1A5_G8457</name>
</gene>
<feature type="region of interest" description="Disordered" evidence="1">
    <location>
        <begin position="35"/>
        <end position="57"/>
    </location>
</feature>
<proteinExistence type="predicted"/>
<name>A0A1Y6LRL6_ZYMTR</name>
<protein>
    <submittedName>
        <fullName evidence="2">Uncharacterized protein</fullName>
    </submittedName>
</protein>
<evidence type="ECO:0000256" key="1">
    <source>
        <dbReference type="SAM" id="MobiDB-lite"/>
    </source>
</evidence>
<dbReference type="Proteomes" id="UP000215453">
    <property type="component" value="Chromosome 8"/>
</dbReference>